<comment type="caution">
    <text evidence="1">The sequence shown here is derived from an EMBL/GenBank/DDBJ whole genome shotgun (WGS) entry which is preliminary data.</text>
</comment>
<proteinExistence type="predicted"/>
<reference evidence="1" key="1">
    <citation type="submission" date="2019-07" db="EMBL/GenBank/DDBJ databases">
        <authorList>
            <person name="Dittberner H."/>
        </authorList>
    </citation>
    <scope>NUCLEOTIDE SEQUENCE [LARGE SCALE GENOMIC DNA]</scope>
</reference>
<organism evidence="1 2">
    <name type="scientific">Arabis nemorensis</name>
    <dbReference type="NCBI Taxonomy" id="586526"/>
    <lineage>
        <taxon>Eukaryota</taxon>
        <taxon>Viridiplantae</taxon>
        <taxon>Streptophyta</taxon>
        <taxon>Embryophyta</taxon>
        <taxon>Tracheophyta</taxon>
        <taxon>Spermatophyta</taxon>
        <taxon>Magnoliopsida</taxon>
        <taxon>eudicotyledons</taxon>
        <taxon>Gunneridae</taxon>
        <taxon>Pentapetalae</taxon>
        <taxon>rosids</taxon>
        <taxon>malvids</taxon>
        <taxon>Brassicales</taxon>
        <taxon>Brassicaceae</taxon>
        <taxon>Arabideae</taxon>
        <taxon>Arabis</taxon>
    </lineage>
</organism>
<gene>
    <name evidence="1" type="ORF">ANE_LOCUS25888</name>
</gene>
<dbReference type="AlphaFoldDB" id="A0A565CPG5"/>
<protein>
    <submittedName>
        <fullName evidence="1">Uncharacterized protein</fullName>
    </submittedName>
</protein>
<dbReference type="EMBL" id="CABITT030000008">
    <property type="protein sequence ID" value="VVB15444.1"/>
    <property type="molecule type" value="Genomic_DNA"/>
</dbReference>
<keyword evidence="2" id="KW-1185">Reference proteome</keyword>
<evidence type="ECO:0000313" key="2">
    <source>
        <dbReference type="Proteomes" id="UP000489600"/>
    </source>
</evidence>
<evidence type="ECO:0000313" key="1">
    <source>
        <dbReference type="EMBL" id="VVB15444.1"/>
    </source>
</evidence>
<name>A0A565CPG5_9BRAS</name>
<accession>A0A565CPG5</accession>
<dbReference type="Proteomes" id="UP000489600">
    <property type="component" value="Unassembled WGS sequence"/>
</dbReference>
<sequence>MPCCHRITSASSRQLTAVASPRRYRITSASSRQLVDVVLLHRRRITSSPVSPSDRALLHLVAHASPCR</sequence>